<dbReference type="SUPFAM" id="SSF53756">
    <property type="entry name" value="UDP-Glycosyltransferase/glycogen phosphorylase"/>
    <property type="match status" value="1"/>
</dbReference>
<keyword evidence="2" id="KW-1185">Reference proteome</keyword>
<accession>A0A6C0GL03</accession>
<evidence type="ECO:0000313" key="2">
    <source>
        <dbReference type="Proteomes" id="UP000480178"/>
    </source>
</evidence>
<dbReference type="Gene3D" id="3.40.50.11010">
    <property type="match status" value="1"/>
</dbReference>
<dbReference type="PANTHER" id="PTHR12526">
    <property type="entry name" value="GLYCOSYLTRANSFERASE"/>
    <property type="match status" value="1"/>
</dbReference>
<protein>
    <submittedName>
        <fullName evidence="1">Glycosyltransferase family 1 protein</fullName>
    </submittedName>
</protein>
<gene>
    <name evidence="1" type="ORF">GXP67_18515</name>
</gene>
<dbReference type="PANTHER" id="PTHR12526:SF630">
    <property type="entry name" value="GLYCOSYLTRANSFERASE"/>
    <property type="match status" value="1"/>
</dbReference>
<dbReference type="Proteomes" id="UP000480178">
    <property type="component" value="Chromosome"/>
</dbReference>
<organism evidence="1 2">
    <name type="scientific">Rhodocytophaga rosea</name>
    <dbReference type="NCBI Taxonomy" id="2704465"/>
    <lineage>
        <taxon>Bacteria</taxon>
        <taxon>Pseudomonadati</taxon>
        <taxon>Bacteroidota</taxon>
        <taxon>Cytophagia</taxon>
        <taxon>Cytophagales</taxon>
        <taxon>Rhodocytophagaceae</taxon>
        <taxon>Rhodocytophaga</taxon>
    </lineage>
</organism>
<dbReference type="KEGG" id="rhoz:GXP67_18515"/>
<keyword evidence="1" id="KW-0808">Transferase</keyword>
<evidence type="ECO:0000313" key="1">
    <source>
        <dbReference type="EMBL" id="QHT68494.1"/>
    </source>
</evidence>
<dbReference type="GO" id="GO:0016740">
    <property type="term" value="F:transferase activity"/>
    <property type="evidence" value="ECO:0007669"/>
    <property type="project" value="UniProtKB-KW"/>
</dbReference>
<dbReference type="Gene3D" id="3.40.50.2000">
    <property type="entry name" value="Glycogen Phosphorylase B"/>
    <property type="match status" value="1"/>
</dbReference>
<dbReference type="RefSeq" id="WP_162444505.1">
    <property type="nucleotide sequence ID" value="NZ_CP048222.1"/>
</dbReference>
<reference evidence="1 2" key="1">
    <citation type="submission" date="2020-01" db="EMBL/GenBank/DDBJ databases">
        <authorList>
            <person name="Kim M.K."/>
        </authorList>
    </citation>
    <scope>NUCLEOTIDE SEQUENCE [LARGE SCALE GENOMIC DNA]</scope>
    <source>
        <strain evidence="1 2">172606-1</strain>
    </source>
</reference>
<name>A0A6C0GL03_9BACT</name>
<dbReference type="Pfam" id="PF13692">
    <property type="entry name" value="Glyco_trans_1_4"/>
    <property type="match status" value="1"/>
</dbReference>
<sequence>MTTSILEDKDIVCLAFPSWDGNYEKSTVKIMSQLAKRNRVLYIDYPYTYKDIFTTWFGKQNAPVGRMLGTQKRLRKISLPESAFIHVLTTPPVLSVNSVKNAAKHRRLLQTNGNIVRKSILKAMKSLGMKDPLVVCAFNPFLGLPLLNQLNELATIYYCYDEISACNWTKNYGKQLEEEYIKKADTIIVSSDGLLKSKSSLSNKCYLVKNGVDFAIFNRTAELRQRNKNVDITVGYLGSLDERVDYELLMYLAEKLPDIKFEFVGRIISKDKAAQLDKFPNTKFWDAKKPEELPSYLKKFDAGIIPFLKNEQTAGIYPMKINEYLAGGIPVISTDFSPLPEFDSVIATASTHEAFLQAMMESLCNDTPQKRKERISIAAGNSWENKATQFSQAIADTLMRKNAVKPVVAAVSVSV</sequence>
<dbReference type="AlphaFoldDB" id="A0A6C0GL03"/>
<dbReference type="EMBL" id="CP048222">
    <property type="protein sequence ID" value="QHT68494.1"/>
    <property type="molecule type" value="Genomic_DNA"/>
</dbReference>
<proteinExistence type="predicted"/>